<evidence type="ECO:0000259" key="3">
    <source>
        <dbReference type="PROSITE" id="PS51384"/>
    </source>
</evidence>
<evidence type="ECO:0000259" key="2">
    <source>
        <dbReference type="PROSITE" id="PS51085"/>
    </source>
</evidence>
<dbReference type="CDD" id="cd06189">
    <property type="entry name" value="flavin_oxioreductase"/>
    <property type="match status" value="1"/>
</dbReference>
<dbReference type="SUPFAM" id="SSF54292">
    <property type="entry name" value="2Fe-2S ferredoxin-like"/>
    <property type="match status" value="1"/>
</dbReference>
<dbReference type="EMBL" id="FMWD01000012">
    <property type="protein sequence ID" value="SCZ66737.1"/>
    <property type="molecule type" value="Genomic_DNA"/>
</dbReference>
<dbReference type="GO" id="GO:0051537">
    <property type="term" value="F:2 iron, 2 sulfur cluster binding"/>
    <property type="evidence" value="ECO:0007669"/>
    <property type="project" value="InterPro"/>
</dbReference>
<dbReference type="Gene3D" id="2.40.30.10">
    <property type="entry name" value="Translation factors"/>
    <property type="match status" value="1"/>
</dbReference>
<dbReference type="Gene3D" id="3.10.20.30">
    <property type="match status" value="1"/>
</dbReference>
<dbReference type="PROSITE" id="PS00197">
    <property type="entry name" value="2FE2S_FER_1"/>
    <property type="match status" value="1"/>
</dbReference>
<dbReference type="InterPro" id="IPR006058">
    <property type="entry name" value="2Fe2S_fd_BS"/>
</dbReference>
<proteinExistence type="predicted"/>
<dbReference type="InterPro" id="IPR017927">
    <property type="entry name" value="FAD-bd_FR_type"/>
</dbReference>
<reference evidence="4 5" key="1">
    <citation type="submission" date="2016-10" db="EMBL/GenBank/DDBJ databases">
        <authorList>
            <person name="de Groot N.N."/>
        </authorList>
    </citation>
    <scope>NUCLEOTIDE SEQUENCE [LARGE SCALE GENOMIC DNA]</scope>
    <source>
        <strain evidence="4 5">HLD2</strain>
    </source>
</reference>
<dbReference type="GO" id="GO:0016491">
    <property type="term" value="F:oxidoreductase activity"/>
    <property type="evidence" value="ECO:0007669"/>
    <property type="project" value="InterPro"/>
</dbReference>
<dbReference type="InterPro" id="IPR001709">
    <property type="entry name" value="Flavoprot_Pyr_Nucl_cyt_Rdtase"/>
</dbReference>
<evidence type="ECO:0000313" key="4">
    <source>
        <dbReference type="EMBL" id="SCZ66737.1"/>
    </source>
</evidence>
<dbReference type="OrthoDB" id="9806195at2"/>
<comment type="cofactor">
    <cofactor evidence="1">
        <name>[2Fe-2S] cluster</name>
        <dbReference type="ChEBI" id="CHEBI:190135"/>
    </cofactor>
</comment>
<dbReference type="InterPro" id="IPR001041">
    <property type="entry name" value="2Fe-2S_ferredoxin-type"/>
</dbReference>
<keyword evidence="5" id="KW-1185">Reference proteome</keyword>
<dbReference type="PRINTS" id="PR00371">
    <property type="entry name" value="FPNCR"/>
</dbReference>
<dbReference type="SUPFAM" id="SSF63380">
    <property type="entry name" value="Riboflavin synthase domain-like"/>
    <property type="match status" value="1"/>
</dbReference>
<accession>A0A1G5QYD7</accession>
<dbReference type="PROSITE" id="PS51384">
    <property type="entry name" value="FAD_FR"/>
    <property type="match status" value="1"/>
</dbReference>
<gene>
    <name evidence="4" type="ORF">SAMN03097708_03005</name>
</gene>
<dbReference type="PANTHER" id="PTHR47354:SF5">
    <property type="entry name" value="PROTEIN RFBI"/>
    <property type="match status" value="1"/>
</dbReference>
<dbReference type="InterPro" id="IPR050415">
    <property type="entry name" value="MRET"/>
</dbReference>
<dbReference type="InterPro" id="IPR008333">
    <property type="entry name" value="Cbr1-like_FAD-bd_dom"/>
</dbReference>
<dbReference type="PRINTS" id="PR00410">
    <property type="entry name" value="PHEHYDRXLASE"/>
</dbReference>
<dbReference type="STRING" id="415747.SAMN03097708_03005"/>
<dbReference type="InterPro" id="IPR001433">
    <property type="entry name" value="OxRdtase_FAD/NAD-bd"/>
</dbReference>
<dbReference type="AlphaFoldDB" id="A0A1G5QYD7"/>
<dbReference type="Gene3D" id="3.40.50.80">
    <property type="entry name" value="Nucleotide-binding domain of ferredoxin-NADP reductase (FNR) module"/>
    <property type="match status" value="1"/>
</dbReference>
<feature type="domain" description="FAD-binding FR-type" evidence="3">
    <location>
        <begin position="98"/>
        <end position="197"/>
    </location>
</feature>
<dbReference type="PANTHER" id="PTHR47354">
    <property type="entry name" value="NADH OXIDOREDUCTASE HCR"/>
    <property type="match status" value="1"/>
</dbReference>
<sequence length="332" mass="37322">MSKVEVQPSGHAFHTEDDESILDAALRSGYAFPYGCRNGACGACKGKVSRGEVRYDDEPMAITDEEQGEGYALFCIAKPEGDVTVEVHEVAAAEEIPVKQYPAKVSRMERIGEVMRLWLKLPEESRMQFLAGQYVQFLMEDGRKRSFSLANAPHQDDLLEFHIRHVEGGRFTERAFSEMKEGDIIRIEGPHGSFFLREDSDRPIIMLATGTGFGPVKGIIEHALAEGCTRPIYLYWGARSRDELYLDELARSWDAEYENVHYRPVLSRPGEDWEGRKGYVQNVAAAEFDDLSGFEMYACGHPDMVYTARDALGAKGLPADHCFGDAFEWAKD</sequence>
<dbReference type="PROSITE" id="PS51085">
    <property type="entry name" value="2FE2S_FER_2"/>
    <property type="match status" value="1"/>
</dbReference>
<dbReference type="Pfam" id="PF00111">
    <property type="entry name" value="Fer2"/>
    <property type="match status" value="1"/>
</dbReference>
<dbReference type="Pfam" id="PF00175">
    <property type="entry name" value="NAD_binding_1"/>
    <property type="match status" value="1"/>
</dbReference>
<evidence type="ECO:0000256" key="1">
    <source>
        <dbReference type="ARBA" id="ARBA00034078"/>
    </source>
</evidence>
<dbReference type="Pfam" id="PF00970">
    <property type="entry name" value="FAD_binding_6"/>
    <property type="match status" value="1"/>
</dbReference>
<dbReference type="RefSeq" id="WP_092998799.1">
    <property type="nucleotide sequence ID" value="NZ_FMWD01000012.1"/>
</dbReference>
<dbReference type="InterPro" id="IPR012675">
    <property type="entry name" value="Beta-grasp_dom_sf"/>
</dbReference>
<protein>
    <submittedName>
        <fullName evidence="4">CDP-4-dehydro-6-deoxyglucose reductase</fullName>
    </submittedName>
</protein>
<dbReference type="Proteomes" id="UP000199648">
    <property type="component" value="Unassembled WGS sequence"/>
</dbReference>
<dbReference type="InterPro" id="IPR036010">
    <property type="entry name" value="2Fe-2S_ferredoxin-like_sf"/>
</dbReference>
<dbReference type="InterPro" id="IPR017938">
    <property type="entry name" value="Riboflavin_synthase-like_b-brl"/>
</dbReference>
<dbReference type="InterPro" id="IPR039261">
    <property type="entry name" value="FNR_nucleotide-bd"/>
</dbReference>
<evidence type="ECO:0000313" key="5">
    <source>
        <dbReference type="Proteomes" id="UP000199648"/>
    </source>
</evidence>
<name>A0A1G5QYD7_9GAMM</name>
<dbReference type="SUPFAM" id="SSF52343">
    <property type="entry name" value="Ferredoxin reductase-like, C-terminal NADP-linked domain"/>
    <property type="match status" value="1"/>
</dbReference>
<dbReference type="CDD" id="cd00207">
    <property type="entry name" value="fer2"/>
    <property type="match status" value="1"/>
</dbReference>
<feature type="domain" description="2Fe-2S ferredoxin-type" evidence="2">
    <location>
        <begin position="2"/>
        <end position="91"/>
    </location>
</feature>
<organism evidence="4 5">
    <name type="scientific">Thiohalomonas denitrificans</name>
    <dbReference type="NCBI Taxonomy" id="415747"/>
    <lineage>
        <taxon>Bacteria</taxon>
        <taxon>Pseudomonadati</taxon>
        <taxon>Pseudomonadota</taxon>
        <taxon>Gammaproteobacteria</taxon>
        <taxon>Thiohalomonadales</taxon>
        <taxon>Thiohalomonadaceae</taxon>
        <taxon>Thiohalomonas</taxon>
    </lineage>
</organism>